<proteinExistence type="predicted"/>
<dbReference type="AlphaFoldDB" id="A0AAV4N896"/>
<keyword evidence="3" id="KW-1185">Reference proteome</keyword>
<comment type="caution">
    <text evidence="2">The sequence shown here is derived from an EMBL/GenBank/DDBJ whole genome shotgun (WGS) entry which is preliminary data.</text>
</comment>
<accession>A0AAV4N896</accession>
<feature type="region of interest" description="Disordered" evidence="1">
    <location>
        <begin position="117"/>
        <end position="147"/>
    </location>
</feature>
<dbReference type="Proteomes" id="UP001054945">
    <property type="component" value="Unassembled WGS sequence"/>
</dbReference>
<name>A0AAV4N896_CAEEX</name>
<sequence length="296" mass="34421">MNSIFDPQKIRNPVVNMRLRENSNFDRRLQLYMSTWIRTNRHTREICANCTSPIPPKIPEIVSESRPTYSRNSEELEIRVGIRGRTRAGRGKSHNLNIPFFSQVAEKTVGKFSRFGRRKSHNRPKTFPAPGKYDTQNRVGERQRHQQRRFVPFSRDSACRNKFPKTCFHSGRNHPYKSGDITKHGKQSVCLFHDNRRAFFRPSLARFIRDQERHCERKSAQESDNRGLASVNTQTAESIVCYWGCGETTAPMQWLLLQQMTFTKDKASIHNISFLFHVKIGCGNQCCSLFKLCPLL</sequence>
<gene>
    <name evidence="2" type="ORF">CEXT_796131</name>
</gene>
<protein>
    <submittedName>
        <fullName evidence="2">Uncharacterized protein</fullName>
    </submittedName>
</protein>
<dbReference type="EMBL" id="BPLR01020618">
    <property type="protein sequence ID" value="GIX80716.1"/>
    <property type="molecule type" value="Genomic_DNA"/>
</dbReference>
<evidence type="ECO:0000256" key="1">
    <source>
        <dbReference type="SAM" id="MobiDB-lite"/>
    </source>
</evidence>
<reference evidence="2 3" key="1">
    <citation type="submission" date="2021-06" db="EMBL/GenBank/DDBJ databases">
        <title>Caerostris extrusa draft genome.</title>
        <authorList>
            <person name="Kono N."/>
            <person name="Arakawa K."/>
        </authorList>
    </citation>
    <scope>NUCLEOTIDE SEQUENCE [LARGE SCALE GENOMIC DNA]</scope>
</reference>
<organism evidence="2 3">
    <name type="scientific">Caerostris extrusa</name>
    <name type="common">Bark spider</name>
    <name type="synonym">Caerostris bankana</name>
    <dbReference type="NCBI Taxonomy" id="172846"/>
    <lineage>
        <taxon>Eukaryota</taxon>
        <taxon>Metazoa</taxon>
        <taxon>Ecdysozoa</taxon>
        <taxon>Arthropoda</taxon>
        <taxon>Chelicerata</taxon>
        <taxon>Arachnida</taxon>
        <taxon>Araneae</taxon>
        <taxon>Araneomorphae</taxon>
        <taxon>Entelegynae</taxon>
        <taxon>Araneoidea</taxon>
        <taxon>Araneidae</taxon>
        <taxon>Caerostris</taxon>
    </lineage>
</organism>
<evidence type="ECO:0000313" key="2">
    <source>
        <dbReference type="EMBL" id="GIX80716.1"/>
    </source>
</evidence>
<evidence type="ECO:0000313" key="3">
    <source>
        <dbReference type="Proteomes" id="UP001054945"/>
    </source>
</evidence>